<dbReference type="EMBL" id="VSWC01000118">
    <property type="protein sequence ID" value="KAA1084183.1"/>
    <property type="molecule type" value="Genomic_DNA"/>
</dbReference>
<dbReference type="EMBL" id="VDEP01000449">
    <property type="protein sequence ID" value="KAA1078575.1"/>
    <property type="molecule type" value="Genomic_DNA"/>
</dbReference>
<reference evidence="9 10" key="1">
    <citation type="submission" date="2019-05" db="EMBL/GenBank/DDBJ databases">
        <title>Emergence of the Ug99 lineage of the wheat stem rust pathogen through somatic hybridization.</title>
        <authorList>
            <person name="Li F."/>
            <person name="Upadhyaya N.M."/>
            <person name="Sperschneider J."/>
            <person name="Matny O."/>
            <person name="Nguyen-Phuc H."/>
            <person name="Mago R."/>
            <person name="Raley C."/>
            <person name="Miller M.E."/>
            <person name="Silverstein K.A.T."/>
            <person name="Henningsen E."/>
            <person name="Hirsch C.D."/>
            <person name="Visser B."/>
            <person name="Pretorius Z.A."/>
            <person name="Steffenson B.J."/>
            <person name="Schwessinger B."/>
            <person name="Dodds P.N."/>
            <person name="Figueroa M."/>
        </authorList>
    </citation>
    <scope>NUCLEOTIDE SEQUENCE [LARGE SCALE GENOMIC DNA]</scope>
    <source>
        <strain evidence="8">21-0</strain>
        <strain evidence="7 10">Ug99</strain>
    </source>
</reference>
<dbReference type="GO" id="GO:0033617">
    <property type="term" value="P:mitochondrial respiratory chain complex IV assembly"/>
    <property type="evidence" value="ECO:0007669"/>
    <property type="project" value="TreeGrafter"/>
</dbReference>
<accession>A0A5B0N6S9</accession>
<dbReference type="OrthoDB" id="2436667at2759"/>
<dbReference type="PANTHER" id="PTHR12428:SF65">
    <property type="entry name" value="CYTOCHROME C OXIDASE ASSEMBLY PROTEIN COX18, MITOCHONDRIAL"/>
    <property type="match status" value="1"/>
</dbReference>
<dbReference type="InterPro" id="IPR001708">
    <property type="entry name" value="YidC/ALB3/OXA1/COX18"/>
</dbReference>
<feature type="compositionally biased region" description="Polar residues" evidence="6">
    <location>
        <begin position="361"/>
        <end position="383"/>
    </location>
</feature>
<sequence>MTSFHLLLRPSSLCLRPTPTRFRQPRRTIAPSSCTFASSSLNSSTPSSSTFSAQLTVQELGIESAEQANSWISQLSDFLISQPLQPLSYTTTVILATILVRSTTTLPVSIWSRLRINRFERIVLPTFKAFRTNLALQAKRAFLDPAQIAVYQRHLQSKLKRELDRLISENRCRPSVTIIGSLGIHVPVIYGLTTVLRTACERVPPGSPLAIEPSPILGESLLEPDLALALVCWAAFLVNIELNASFRYLRRSSASSGSSIPKTAQTRNQASFIARGLGFWTPEKIRSASFLAGIGMMGISSSQPALVLIYWLTSNCFSILQSVCFIYLDHRHNLLKSSSKDQPLVSPPKHPQPVPPATHPEINTRSSTAHPQGNRQYYKQSSRGPKPVKPAS</sequence>
<evidence type="ECO:0000313" key="9">
    <source>
        <dbReference type="Proteomes" id="UP000324748"/>
    </source>
</evidence>
<evidence type="ECO:0000256" key="4">
    <source>
        <dbReference type="ARBA" id="ARBA00022989"/>
    </source>
</evidence>
<evidence type="ECO:0000313" key="10">
    <source>
        <dbReference type="Proteomes" id="UP000325313"/>
    </source>
</evidence>
<dbReference type="GO" id="GO:0005743">
    <property type="term" value="C:mitochondrial inner membrane"/>
    <property type="evidence" value="ECO:0007669"/>
    <property type="project" value="TreeGrafter"/>
</dbReference>
<organism evidence="8 9">
    <name type="scientific">Puccinia graminis f. sp. tritici</name>
    <dbReference type="NCBI Taxonomy" id="56615"/>
    <lineage>
        <taxon>Eukaryota</taxon>
        <taxon>Fungi</taxon>
        <taxon>Dikarya</taxon>
        <taxon>Basidiomycota</taxon>
        <taxon>Pucciniomycotina</taxon>
        <taxon>Pucciniomycetes</taxon>
        <taxon>Pucciniales</taxon>
        <taxon>Pucciniaceae</taxon>
        <taxon>Puccinia</taxon>
    </lineage>
</organism>
<dbReference type="GO" id="GO:0032977">
    <property type="term" value="F:membrane insertase activity"/>
    <property type="evidence" value="ECO:0007669"/>
    <property type="project" value="InterPro"/>
</dbReference>
<keyword evidence="4" id="KW-1133">Transmembrane helix</keyword>
<keyword evidence="3" id="KW-0812">Transmembrane</keyword>
<keyword evidence="5" id="KW-0472">Membrane</keyword>
<gene>
    <name evidence="8" type="ORF">PGT21_020285</name>
    <name evidence="7" type="ORF">PGTUg99_006565</name>
</gene>
<dbReference type="GO" id="GO:0032979">
    <property type="term" value="P:protein insertion into mitochondrial inner membrane from matrix"/>
    <property type="evidence" value="ECO:0007669"/>
    <property type="project" value="TreeGrafter"/>
</dbReference>
<dbReference type="Proteomes" id="UP000325313">
    <property type="component" value="Unassembled WGS sequence"/>
</dbReference>
<evidence type="ECO:0000256" key="2">
    <source>
        <dbReference type="ARBA" id="ARBA00009877"/>
    </source>
</evidence>
<comment type="caution">
    <text evidence="8">The sequence shown here is derived from an EMBL/GenBank/DDBJ whole genome shotgun (WGS) entry which is preliminary data.</text>
</comment>
<feature type="compositionally biased region" description="Pro residues" evidence="6">
    <location>
        <begin position="345"/>
        <end position="358"/>
    </location>
</feature>
<name>A0A5B0N6S9_PUCGR</name>
<dbReference type="Proteomes" id="UP000324748">
    <property type="component" value="Unassembled WGS sequence"/>
</dbReference>
<comment type="similarity">
    <text evidence="2">Belongs to the OXA1/ALB3/YidC family.</text>
</comment>
<evidence type="ECO:0008006" key="11">
    <source>
        <dbReference type="Google" id="ProtNLM"/>
    </source>
</evidence>
<keyword evidence="9" id="KW-1185">Reference proteome</keyword>
<evidence type="ECO:0000313" key="8">
    <source>
        <dbReference type="EMBL" id="KAA1084183.1"/>
    </source>
</evidence>
<evidence type="ECO:0000256" key="5">
    <source>
        <dbReference type="ARBA" id="ARBA00023136"/>
    </source>
</evidence>
<comment type="subcellular location">
    <subcellularLocation>
        <location evidence="1">Membrane</location>
        <topology evidence="1">Multi-pass membrane protein</topology>
    </subcellularLocation>
</comment>
<feature type="region of interest" description="Disordered" evidence="6">
    <location>
        <begin position="339"/>
        <end position="392"/>
    </location>
</feature>
<dbReference type="PANTHER" id="PTHR12428">
    <property type="entry name" value="OXA1"/>
    <property type="match status" value="1"/>
</dbReference>
<evidence type="ECO:0000313" key="7">
    <source>
        <dbReference type="EMBL" id="KAA1078575.1"/>
    </source>
</evidence>
<proteinExistence type="inferred from homology"/>
<protein>
    <recommendedName>
        <fullName evidence="11">Cytochrome c oxidase assembly protein cox18, mitochondrial</fullName>
    </recommendedName>
</protein>
<evidence type="ECO:0000256" key="1">
    <source>
        <dbReference type="ARBA" id="ARBA00004141"/>
    </source>
</evidence>
<dbReference type="AlphaFoldDB" id="A0A5B0N6S9"/>
<evidence type="ECO:0000256" key="3">
    <source>
        <dbReference type="ARBA" id="ARBA00022692"/>
    </source>
</evidence>
<evidence type="ECO:0000256" key="6">
    <source>
        <dbReference type="SAM" id="MobiDB-lite"/>
    </source>
</evidence>